<feature type="binding site" evidence="7">
    <location>
        <position position="132"/>
    </location>
    <ligand>
        <name>Zn(2+)</name>
        <dbReference type="ChEBI" id="CHEBI:29105"/>
    </ligand>
</feature>
<feature type="binding site" evidence="7">
    <location>
        <position position="129"/>
    </location>
    <ligand>
        <name>Zn(2+)</name>
        <dbReference type="ChEBI" id="CHEBI:29105"/>
    </ligand>
</feature>
<evidence type="ECO:0000256" key="6">
    <source>
        <dbReference type="ARBA" id="ARBA00023163"/>
    </source>
</evidence>
<keyword evidence="7" id="KW-0479">Metal-binding</keyword>
<dbReference type="InterPro" id="IPR036388">
    <property type="entry name" value="WH-like_DNA-bd_sf"/>
</dbReference>
<proteinExistence type="inferred from homology"/>
<evidence type="ECO:0000313" key="9">
    <source>
        <dbReference type="EMBL" id="MBC5582512.1"/>
    </source>
</evidence>
<accession>A0A923REW5</accession>
<protein>
    <submittedName>
        <fullName evidence="9">Transcriptional repressor</fullName>
    </submittedName>
</protein>
<dbReference type="GO" id="GO:0045892">
    <property type="term" value="P:negative regulation of DNA-templated transcription"/>
    <property type="evidence" value="ECO:0007669"/>
    <property type="project" value="TreeGrafter"/>
</dbReference>
<evidence type="ECO:0000313" key="10">
    <source>
        <dbReference type="Proteomes" id="UP000659630"/>
    </source>
</evidence>
<comment type="cofactor">
    <cofactor evidence="8">
        <name>Mn(2+)</name>
        <dbReference type="ChEBI" id="CHEBI:29035"/>
    </cofactor>
    <cofactor evidence="8">
        <name>Fe(2+)</name>
        <dbReference type="ChEBI" id="CHEBI:29033"/>
    </cofactor>
    <text evidence="8">Binds 1 Mn(2+) or Fe(2+) ion per subunit.</text>
</comment>
<dbReference type="Gene3D" id="3.30.1490.190">
    <property type="match status" value="1"/>
</dbReference>
<dbReference type="Pfam" id="PF01475">
    <property type="entry name" value="FUR"/>
    <property type="match status" value="1"/>
</dbReference>
<reference evidence="9" key="1">
    <citation type="submission" date="2020-08" db="EMBL/GenBank/DDBJ databases">
        <title>Genome public.</title>
        <authorList>
            <person name="Liu C."/>
            <person name="Sun Q."/>
        </authorList>
    </citation>
    <scope>NUCLEOTIDE SEQUENCE</scope>
    <source>
        <strain evidence="9">BX8</strain>
    </source>
</reference>
<dbReference type="PANTHER" id="PTHR33202">
    <property type="entry name" value="ZINC UPTAKE REGULATION PROTEIN"/>
    <property type="match status" value="1"/>
</dbReference>
<evidence type="ECO:0000256" key="3">
    <source>
        <dbReference type="ARBA" id="ARBA00022833"/>
    </source>
</evidence>
<dbReference type="Proteomes" id="UP000659630">
    <property type="component" value="Unassembled WGS sequence"/>
</dbReference>
<dbReference type="InterPro" id="IPR043135">
    <property type="entry name" value="Fur_C"/>
</dbReference>
<evidence type="ECO:0000256" key="5">
    <source>
        <dbReference type="ARBA" id="ARBA00023125"/>
    </source>
</evidence>
<feature type="binding site" evidence="8">
    <location>
        <position position="104"/>
    </location>
    <ligand>
        <name>Fe cation</name>
        <dbReference type="ChEBI" id="CHEBI:24875"/>
    </ligand>
</feature>
<comment type="caution">
    <text evidence="9">The sequence shown here is derived from an EMBL/GenBank/DDBJ whole genome shotgun (WGS) entry which is preliminary data.</text>
</comment>
<dbReference type="CDD" id="cd07153">
    <property type="entry name" value="Fur_like"/>
    <property type="match status" value="1"/>
</dbReference>
<dbReference type="InterPro" id="IPR002481">
    <property type="entry name" value="FUR"/>
</dbReference>
<keyword evidence="10" id="KW-1185">Reference proteome</keyword>
<dbReference type="Gene3D" id="1.10.10.10">
    <property type="entry name" value="Winged helix-like DNA-binding domain superfamily/Winged helix DNA-binding domain"/>
    <property type="match status" value="1"/>
</dbReference>
<evidence type="ECO:0000256" key="1">
    <source>
        <dbReference type="ARBA" id="ARBA00007957"/>
    </source>
</evidence>
<dbReference type="GO" id="GO:1900376">
    <property type="term" value="P:regulation of secondary metabolite biosynthetic process"/>
    <property type="evidence" value="ECO:0007669"/>
    <property type="project" value="TreeGrafter"/>
</dbReference>
<dbReference type="PANTHER" id="PTHR33202:SF7">
    <property type="entry name" value="FERRIC UPTAKE REGULATION PROTEIN"/>
    <property type="match status" value="1"/>
</dbReference>
<dbReference type="AlphaFoldDB" id="A0A923REW5"/>
<comment type="cofactor">
    <cofactor evidence="7">
        <name>Zn(2+)</name>
        <dbReference type="ChEBI" id="CHEBI:29105"/>
    </cofactor>
    <text evidence="7">Binds 1 zinc ion per subunit.</text>
</comment>
<evidence type="ECO:0000256" key="2">
    <source>
        <dbReference type="ARBA" id="ARBA00022491"/>
    </source>
</evidence>
<feature type="binding site" evidence="7">
    <location>
        <position position="89"/>
    </location>
    <ligand>
        <name>Zn(2+)</name>
        <dbReference type="ChEBI" id="CHEBI:29105"/>
    </ligand>
</feature>
<name>A0A923REW5_9FIRM</name>
<evidence type="ECO:0000256" key="7">
    <source>
        <dbReference type="PIRSR" id="PIRSR602481-1"/>
    </source>
</evidence>
<keyword evidence="8" id="KW-0408">Iron</keyword>
<dbReference type="EMBL" id="JACONZ010000005">
    <property type="protein sequence ID" value="MBC5582512.1"/>
    <property type="molecule type" value="Genomic_DNA"/>
</dbReference>
<feature type="binding site" evidence="7">
    <location>
        <position position="92"/>
    </location>
    <ligand>
        <name>Zn(2+)</name>
        <dbReference type="ChEBI" id="CHEBI:29105"/>
    </ligand>
</feature>
<gene>
    <name evidence="9" type="ORF">H8S23_13440</name>
</gene>
<dbReference type="GO" id="GO:0003700">
    <property type="term" value="F:DNA-binding transcription factor activity"/>
    <property type="evidence" value="ECO:0007669"/>
    <property type="project" value="InterPro"/>
</dbReference>
<comment type="similarity">
    <text evidence="1">Belongs to the Fur family.</text>
</comment>
<organism evidence="9 10">
    <name type="scientific">Anaerofilum hominis</name>
    <dbReference type="NCBI Taxonomy" id="2763016"/>
    <lineage>
        <taxon>Bacteria</taxon>
        <taxon>Bacillati</taxon>
        <taxon>Bacillota</taxon>
        <taxon>Clostridia</taxon>
        <taxon>Eubacteriales</taxon>
        <taxon>Oscillospiraceae</taxon>
        <taxon>Anaerofilum</taxon>
    </lineage>
</organism>
<keyword evidence="3 7" id="KW-0862">Zinc</keyword>
<dbReference type="GO" id="GO:0000976">
    <property type="term" value="F:transcription cis-regulatory region binding"/>
    <property type="evidence" value="ECO:0007669"/>
    <property type="project" value="TreeGrafter"/>
</dbReference>
<feature type="binding site" evidence="8">
    <location>
        <position position="121"/>
    </location>
    <ligand>
        <name>Fe cation</name>
        <dbReference type="ChEBI" id="CHEBI:24875"/>
    </ligand>
</feature>
<dbReference type="InterPro" id="IPR036390">
    <property type="entry name" value="WH_DNA-bd_sf"/>
</dbReference>
<keyword evidence="6" id="KW-0804">Transcription</keyword>
<sequence>MEEDLLRAVSLKSTRKRRLILTLLGEAPLPLTAEELYEQARQTTPISLSTVYRILAACTEHGLLLRSVSGDGRTYYQPNRHQHKHELRCTVCHEVVPIDECPLEKIEAELAQKTGYEITGHTFELSGICPRCAGKRKQEKRG</sequence>
<evidence type="ECO:0000256" key="8">
    <source>
        <dbReference type="PIRSR" id="PIRSR602481-2"/>
    </source>
</evidence>
<dbReference type="RefSeq" id="WP_186888870.1">
    <property type="nucleotide sequence ID" value="NZ_JACONZ010000005.1"/>
</dbReference>
<keyword evidence="2" id="KW-0678">Repressor</keyword>
<keyword evidence="5" id="KW-0238">DNA-binding</keyword>
<keyword evidence="4" id="KW-0805">Transcription regulation</keyword>
<dbReference type="GO" id="GO:0008270">
    <property type="term" value="F:zinc ion binding"/>
    <property type="evidence" value="ECO:0007669"/>
    <property type="project" value="TreeGrafter"/>
</dbReference>
<dbReference type="SUPFAM" id="SSF46785">
    <property type="entry name" value="Winged helix' DNA-binding domain"/>
    <property type="match status" value="1"/>
</dbReference>
<evidence type="ECO:0000256" key="4">
    <source>
        <dbReference type="ARBA" id="ARBA00023015"/>
    </source>
</evidence>